<sequence>MEHIQKIGRILILIVSISITLGCNDSPDITDGMLDGKIIYDPSLDNPEDYLLSLSNPNPTAEEKSRPVFIVMHGYSASTFEWEEFRTWSENIPEYAISMVLLGGHGRTYEDFKRATWKDWQISIKEEYDRLVTLGYTNINFIGSSTSCTLIVDMLHSGYFLGKIIPRNIFFVDPIVIPSSKILSLAPLVGPILGYIEADNTVEEDKYWYHFRPQETLQELNKLLTTVRKQLEDGINLPPNCSLKVYKSIKDPTADPVSSVLLFKGIKNSEGGDIEIEMVDSNLHVFTRLNLRNEISTKDRENQLAAFNDFASKVLN</sequence>
<organism evidence="1 2">
    <name type="scientific">Shivajiella indica</name>
    <dbReference type="NCBI Taxonomy" id="872115"/>
    <lineage>
        <taxon>Bacteria</taxon>
        <taxon>Pseudomonadati</taxon>
        <taxon>Bacteroidota</taxon>
        <taxon>Cytophagia</taxon>
        <taxon>Cytophagales</taxon>
        <taxon>Cyclobacteriaceae</taxon>
        <taxon>Shivajiella</taxon>
    </lineage>
</organism>
<dbReference type="Gene3D" id="3.40.50.1820">
    <property type="entry name" value="alpha/beta hydrolase"/>
    <property type="match status" value="1"/>
</dbReference>
<dbReference type="InterPro" id="IPR029058">
    <property type="entry name" value="AB_hydrolase_fold"/>
</dbReference>
<proteinExistence type="predicted"/>
<evidence type="ECO:0000313" key="1">
    <source>
        <dbReference type="EMBL" id="MFD2201390.1"/>
    </source>
</evidence>
<dbReference type="RefSeq" id="WP_380801309.1">
    <property type="nucleotide sequence ID" value="NZ_JBHUIV010000010.1"/>
</dbReference>
<gene>
    <name evidence="1" type="ORF">ACFSKV_07420</name>
</gene>
<evidence type="ECO:0000313" key="2">
    <source>
        <dbReference type="Proteomes" id="UP001597414"/>
    </source>
</evidence>
<dbReference type="Proteomes" id="UP001597414">
    <property type="component" value="Unassembled WGS sequence"/>
</dbReference>
<dbReference type="GO" id="GO:0016787">
    <property type="term" value="F:hydrolase activity"/>
    <property type="evidence" value="ECO:0007669"/>
    <property type="project" value="UniProtKB-KW"/>
</dbReference>
<reference evidence="2" key="1">
    <citation type="journal article" date="2019" name="Int. J. Syst. Evol. Microbiol.">
        <title>The Global Catalogue of Microorganisms (GCM) 10K type strain sequencing project: providing services to taxonomists for standard genome sequencing and annotation.</title>
        <authorList>
            <consortium name="The Broad Institute Genomics Platform"/>
            <consortium name="The Broad Institute Genome Sequencing Center for Infectious Disease"/>
            <person name="Wu L."/>
            <person name="Ma J."/>
        </authorList>
    </citation>
    <scope>NUCLEOTIDE SEQUENCE [LARGE SCALE GENOMIC DNA]</scope>
    <source>
        <strain evidence="2">KCTC 19812</strain>
    </source>
</reference>
<comment type="caution">
    <text evidence="1">The sequence shown here is derived from an EMBL/GenBank/DDBJ whole genome shotgun (WGS) entry which is preliminary data.</text>
</comment>
<name>A0ABW5B6W5_9BACT</name>
<dbReference type="EMBL" id="JBHUIV010000010">
    <property type="protein sequence ID" value="MFD2201390.1"/>
    <property type="molecule type" value="Genomic_DNA"/>
</dbReference>
<protein>
    <submittedName>
        <fullName evidence="1">Alpha/beta hydrolase</fullName>
    </submittedName>
</protein>
<dbReference type="SUPFAM" id="SSF53474">
    <property type="entry name" value="alpha/beta-Hydrolases"/>
    <property type="match status" value="1"/>
</dbReference>
<keyword evidence="2" id="KW-1185">Reference proteome</keyword>
<dbReference type="PROSITE" id="PS51257">
    <property type="entry name" value="PROKAR_LIPOPROTEIN"/>
    <property type="match status" value="1"/>
</dbReference>
<keyword evidence="1" id="KW-0378">Hydrolase</keyword>
<accession>A0ABW5B6W5</accession>